<reference evidence="2 3" key="1">
    <citation type="journal article" date="2017" name="Int. J. Parasitol.">
        <title>The genome of the protozoan parasite Cystoisospora suis and a reverse vaccinology approach to identify vaccine candidates.</title>
        <authorList>
            <person name="Palmieri N."/>
            <person name="Shrestha A."/>
            <person name="Ruttkowski B."/>
            <person name="Beck T."/>
            <person name="Vogl C."/>
            <person name="Tomley F."/>
            <person name="Blake D.P."/>
            <person name="Joachim A."/>
        </authorList>
    </citation>
    <scope>NUCLEOTIDE SEQUENCE [LARGE SCALE GENOMIC DNA]</scope>
    <source>
        <strain evidence="2 3">Wien I</strain>
    </source>
</reference>
<feature type="compositionally biased region" description="Basic and acidic residues" evidence="1">
    <location>
        <begin position="68"/>
        <end position="100"/>
    </location>
</feature>
<dbReference type="AlphaFoldDB" id="A0A2C6KFS1"/>
<comment type="caution">
    <text evidence="2">The sequence shown here is derived from an EMBL/GenBank/DDBJ whole genome shotgun (WGS) entry which is preliminary data.</text>
</comment>
<gene>
    <name evidence="2" type="ORF">CSUI_009810</name>
</gene>
<feature type="compositionally biased region" description="Basic and acidic residues" evidence="1">
    <location>
        <begin position="35"/>
        <end position="51"/>
    </location>
</feature>
<dbReference type="RefSeq" id="XP_067918106.1">
    <property type="nucleotide sequence ID" value="XM_068069919.1"/>
</dbReference>
<dbReference type="Proteomes" id="UP000221165">
    <property type="component" value="Unassembled WGS sequence"/>
</dbReference>
<feature type="compositionally biased region" description="Low complexity" evidence="1">
    <location>
        <begin position="11"/>
        <end position="22"/>
    </location>
</feature>
<keyword evidence="3" id="KW-1185">Reference proteome</keyword>
<organism evidence="2 3">
    <name type="scientific">Cystoisospora suis</name>
    <dbReference type="NCBI Taxonomy" id="483139"/>
    <lineage>
        <taxon>Eukaryota</taxon>
        <taxon>Sar</taxon>
        <taxon>Alveolata</taxon>
        <taxon>Apicomplexa</taxon>
        <taxon>Conoidasida</taxon>
        <taxon>Coccidia</taxon>
        <taxon>Eucoccidiorida</taxon>
        <taxon>Eimeriorina</taxon>
        <taxon>Sarcocystidae</taxon>
        <taxon>Cystoisospora</taxon>
    </lineage>
</organism>
<dbReference type="VEuPathDB" id="ToxoDB:CSUI_009810"/>
<accession>A0A2C6KFS1</accession>
<evidence type="ECO:0000313" key="3">
    <source>
        <dbReference type="Proteomes" id="UP000221165"/>
    </source>
</evidence>
<feature type="region of interest" description="Disordered" evidence="1">
    <location>
        <begin position="1"/>
        <end position="100"/>
    </location>
</feature>
<dbReference type="EMBL" id="MIGC01006072">
    <property type="protein sequence ID" value="PHJ16377.1"/>
    <property type="molecule type" value="Genomic_DNA"/>
</dbReference>
<name>A0A2C6KFS1_9APIC</name>
<protein>
    <submittedName>
        <fullName evidence="2">Uncharacterized protein</fullName>
    </submittedName>
</protein>
<sequence length="100" mass="12202">MSEKEEEEAFLSLLSDLSQPSSIPKPPPLLFLSRSKREEKEGEEKPKERCVVRSLLSPRLREKKRKKVSLERERNRHEERKKERKKERFMYEERKRHEAL</sequence>
<proteinExistence type="predicted"/>
<evidence type="ECO:0000313" key="2">
    <source>
        <dbReference type="EMBL" id="PHJ16377.1"/>
    </source>
</evidence>
<dbReference type="GeneID" id="94433130"/>
<evidence type="ECO:0000256" key="1">
    <source>
        <dbReference type="SAM" id="MobiDB-lite"/>
    </source>
</evidence>